<evidence type="ECO:0000313" key="10">
    <source>
        <dbReference type="Proteomes" id="UP000355283"/>
    </source>
</evidence>
<dbReference type="GO" id="GO:0019285">
    <property type="term" value="P:glycine betaine biosynthetic process from choline"/>
    <property type="evidence" value="ECO:0007669"/>
    <property type="project" value="TreeGrafter"/>
</dbReference>
<sequence length="606" mass="66733">MRFSFSVCLSLVLLFSIECIDLDSSSREYSRRLKATSPCYDFIVVGAGNAGAVVASRLSEDPAVRVLLLEEGDYSQDSGEEGTSQHQKWISKQITTPRHDYRTWAIPALTEQLNTEANPALNNRSGLLVGPVVTGKALGGSTAINIGAYTRPAPAYFDRWGFEHWGGEETTAYFRKLEDHEDINPEYGKNGPVHVERGDAQTMYSYLYEASITMDPPLCSSSAGRLSYGLPQVYRAVQQGTRVDAYTAYLRTEAEARKDNLIVRTGARVTRIIFDESIRATGVEYIYKDPGASDFWTDVAGEDPRGGISRQREKAAHVTLQANAKREVILSAGVFFTPHLLLKSGVGPAAELETLGVPVVADLPGVGKHLMARTNVLFFFGNGSVVPEMNPFVLNNPATTDQYDLERRGPYSLGALGIYSVVKGRKTEEDDYIMFMTDVIPEVAPRMLALGCANLKVHGPGGLVLLDAFDPLEARHPRIQLNMAAAEEDRRAIRHCLRDVRDMMAEPVMANLGFSEVFPTERLVDNSEKALDEWISRGYTFYSWHATSTARMGDVLDSRLRVQGGVKGLRVVDAGAVPNMIEAGPMATLYMLGERAADLIKEDNQD</sequence>
<comment type="caution">
    <text evidence="9">The sequence shown here is derived from an EMBL/GenBank/DDBJ whole genome shotgun (WGS) entry which is preliminary data.</text>
</comment>
<evidence type="ECO:0000256" key="4">
    <source>
        <dbReference type="ARBA" id="ARBA00022827"/>
    </source>
</evidence>
<dbReference type="InterPro" id="IPR007867">
    <property type="entry name" value="GMC_OxRtase_C"/>
</dbReference>
<dbReference type="InterPro" id="IPR036188">
    <property type="entry name" value="FAD/NAD-bd_sf"/>
</dbReference>
<evidence type="ECO:0000256" key="6">
    <source>
        <dbReference type="RuleBase" id="RU003968"/>
    </source>
</evidence>
<evidence type="ECO:0000259" key="8">
    <source>
        <dbReference type="PROSITE" id="PS00623"/>
    </source>
</evidence>
<evidence type="ECO:0000256" key="7">
    <source>
        <dbReference type="SAM" id="SignalP"/>
    </source>
</evidence>
<feature type="binding site" evidence="5">
    <location>
        <begin position="544"/>
        <end position="545"/>
    </location>
    <ligand>
        <name>FAD</name>
        <dbReference type="ChEBI" id="CHEBI:57692"/>
    </ligand>
</feature>
<dbReference type="Pfam" id="PF00732">
    <property type="entry name" value="GMC_oxred_N"/>
    <property type="match status" value="1"/>
</dbReference>
<dbReference type="InterPro" id="IPR012132">
    <property type="entry name" value="GMC_OxRdtase"/>
</dbReference>
<evidence type="ECO:0000256" key="1">
    <source>
        <dbReference type="ARBA" id="ARBA00001974"/>
    </source>
</evidence>
<dbReference type="PANTHER" id="PTHR11552:SF147">
    <property type="entry name" value="CHOLINE DEHYDROGENASE, MITOCHONDRIAL"/>
    <property type="match status" value="1"/>
</dbReference>
<dbReference type="PROSITE" id="PS00623">
    <property type="entry name" value="GMC_OXRED_1"/>
    <property type="match status" value="1"/>
</dbReference>
<feature type="chain" id="PRO_5020033761" description="Glucose-methanol-choline oxidoreductase N-terminal domain-containing protein" evidence="7">
    <location>
        <begin position="20"/>
        <end position="606"/>
    </location>
</feature>
<feature type="signal peptide" evidence="7">
    <location>
        <begin position="1"/>
        <end position="19"/>
    </location>
</feature>
<protein>
    <recommendedName>
        <fullName evidence="8">Glucose-methanol-choline oxidoreductase N-terminal domain-containing protein</fullName>
    </recommendedName>
</protein>
<dbReference type="EMBL" id="SDOX01000021">
    <property type="protein sequence ID" value="TFJ83563.1"/>
    <property type="molecule type" value="Genomic_DNA"/>
</dbReference>
<evidence type="ECO:0000256" key="3">
    <source>
        <dbReference type="ARBA" id="ARBA00022630"/>
    </source>
</evidence>
<dbReference type="PANTHER" id="PTHR11552">
    <property type="entry name" value="GLUCOSE-METHANOL-CHOLINE GMC OXIDOREDUCTASE"/>
    <property type="match status" value="1"/>
</dbReference>
<dbReference type="AlphaFoldDB" id="A0A4D9D0S5"/>
<evidence type="ECO:0000313" key="9">
    <source>
        <dbReference type="EMBL" id="TFJ83563.1"/>
    </source>
</evidence>
<keyword evidence="10" id="KW-1185">Reference proteome</keyword>
<comment type="cofactor">
    <cofactor evidence="1 5">
        <name>FAD</name>
        <dbReference type="ChEBI" id="CHEBI:57692"/>
    </cofactor>
</comment>
<evidence type="ECO:0000256" key="2">
    <source>
        <dbReference type="ARBA" id="ARBA00010790"/>
    </source>
</evidence>
<keyword evidence="4 5" id="KW-0274">FAD</keyword>
<dbReference type="GO" id="GO:0050660">
    <property type="term" value="F:flavin adenine dinucleotide binding"/>
    <property type="evidence" value="ECO:0007669"/>
    <property type="project" value="InterPro"/>
</dbReference>
<keyword evidence="7" id="KW-0732">Signal</keyword>
<feature type="domain" description="Glucose-methanol-choline oxidoreductase N-terminal" evidence="8">
    <location>
        <begin position="135"/>
        <end position="158"/>
    </location>
</feature>
<reference evidence="9 10" key="1">
    <citation type="submission" date="2019-01" db="EMBL/GenBank/DDBJ databases">
        <title>Nuclear Genome Assembly of the Microalgal Biofuel strain Nannochloropsis salina CCMP1776.</title>
        <authorList>
            <person name="Hovde B."/>
        </authorList>
    </citation>
    <scope>NUCLEOTIDE SEQUENCE [LARGE SCALE GENOMIC DNA]</scope>
    <source>
        <strain evidence="9 10">CCMP1776</strain>
    </source>
</reference>
<name>A0A4D9D0S5_9STRA</name>
<accession>A0A4D9D0S5</accession>
<dbReference type="GO" id="GO:0008812">
    <property type="term" value="F:choline dehydrogenase activity"/>
    <property type="evidence" value="ECO:0007669"/>
    <property type="project" value="TreeGrafter"/>
</dbReference>
<dbReference type="InterPro" id="IPR000172">
    <property type="entry name" value="GMC_OxRdtase_N"/>
</dbReference>
<dbReference type="PIRSF" id="PIRSF000137">
    <property type="entry name" value="Alcohol_oxidase"/>
    <property type="match status" value="1"/>
</dbReference>
<feature type="binding site" evidence="5">
    <location>
        <position position="269"/>
    </location>
    <ligand>
        <name>FAD</name>
        <dbReference type="ChEBI" id="CHEBI:57692"/>
    </ligand>
</feature>
<dbReference type="SUPFAM" id="SSF54373">
    <property type="entry name" value="FAD-linked reductases, C-terminal domain"/>
    <property type="match status" value="1"/>
</dbReference>
<proteinExistence type="inferred from homology"/>
<dbReference type="SUPFAM" id="SSF51905">
    <property type="entry name" value="FAD/NAD(P)-binding domain"/>
    <property type="match status" value="1"/>
</dbReference>
<evidence type="ECO:0000256" key="5">
    <source>
        <dbReference type="PIRSR" id="PIRSR000137-2"/>
    </source>
</evidence>
<comment type="similarity">
    <text evidence="2 6">Belongs to the GMC oxidoreductase family.</text>
</comment>
<dbReference type="Gene3D" id="3.30.410.40">
    <property type="match status" value="1"/>
</dbReference>
<dbReference type="OrthoDB" id="269227at2759"/>
<dbReference type="Proteomes" id="UP000355283">
    <property type="component" value="Unassembled WGS sequence"/>
</dbReference>
<gene>
    <name evidence="9" type="ORF">NSK_004669</name>
</gene>
<organism evidence="9 10">
    <name type="scientific">Nannochloropsis salina CCMP1776</name>
    <dbReference type="NCBI Taxonomy" id="1027361"/>
    <lineage>
        <taxon>Eukaryota</taxon>
        <taxon>Sar</taxon>
        <taxon>Stramenopiles</taxon>
        <taxon>Ochrophyta</taxon>
        <taxon>Eustigmatophyceae</taxon>
        <taxon>Eustigmatales</taxon>
        <taxon>Monodopsidaceae</taxon>
        <taxon>Microchloropsis</taxon>
        <taxon>Microchloropsis salina</taxon>
    </lineage>
</organism>
<dbReference type="Pfam" id="PF05199">
    <property type="entry name" value="GMC_oxred_C"/>
    <property type="match status" value="1"/>
</dbReference>
<keyword evidence="3 6" id="KW-0285">Flavoprotein</keyword>
<dbReference type="Gene3D" id="3.50.50.60">
    <property type="entry name" value="FAD/NAD(P)-binding domain"/>
    <property type="match status" value="1"/>
</dbReference>
<dbReference type="GO" id="GO:0016020">
    <property type="term" value="C:membrane"/>
    <property type="evidence" value="ECO:0007669"/>
    <property type="project" value="TreeGrafter"/>
</dbReference>